<evidence type="ECO:0000259" key="10">
    <source>
        <dbReference type="PROSITE" id="PS50262"/>
    </source>
</evidence>
<evidence type="ECO:0000256" key="6">
    <source>
        <dbReference type="ARBA" id="ARBA00023170"/>
    </source>
</evidence>
<feature type="transmembrane region" description="Helical" evidence="9">
    <location>
        <begin position="148"/>
        <end position="167"/>
    </location>
</feature>
<feature type="transmembrane region" description="Helical" evidence="9">
    <location>
        <begin position="295"/>
        <end position="317"/>
    </location>
</feature>
<comment type="subcellular location">
    <subcellularLocation>
        <location evidence="1">Membrane</location>
        <topology evidence="1">Multi-pass membrane protein</topology>
    </subcellularLocation>
</comment>
<name>A0AAV4C438_9GAST</name>
<proteinExistence type="predicted"/>
<keyword evidence="7" id="KW-0807">Transducer</keyword>
<keyword evidence="4" id="KW-0297">G-protein coupled receptor</keyword>
<evidence type="ECO:0000256" key="3">
    <source>
        <dbReference type="ARBA" id="ARBA00022989"/>
    </source>
</evidence>
<sequence length="373" mass="41565">MNETVGFPGLLTSLTGVINDNLAVYLRGTLSLFILTFSLPSIIINIINVYIFINTRVTDSITVCFLALAAADLCSMLLLTAMALCSFFVVISVSWSSNLDIIVFVLAGVYGLTTDYSSAVTTYIALQRGICVALPFVARTLFTKKKSLKVITAIFIFLMLCALPRMLSFRVVKSRHQGTNSSAVLMILFLQSWVVTDDFYLIFVKAVLFCLEYLIMILCAAAIFVGMRSSIELKNSSSASSKFENHRNINNQSGSAKHPQNEGEENADTKEKVGEERTTGKKGSSKEAVVVKQSLLVVLIQVICTTPRVSVCLYQFFEPRFEVGKEYNNLFYVVYLGINVVDSINAFLNFFVYFRFNSKFRNHFRSIFNLSGG</sequence>
<dbReference type="InterPro" id="IPR017452">
    <property type="entry name" value="GPCR_Rhodpsn_7TM"/>
</dbReference>
<dbReference type="PROSITE" id="PS50262">
    <property type="entry name" value="G_PROTEIN_RECEP_F1_2"/>
    <property type="match status" value="1"/>
</dbReference>
<dbReference type="Gene3D" id="1.20.1070.10">
    <property type="entry name" value="Rhodopsin 7-helix transmembrane proteins"/>
    <property type="match status" value="1"/>
</dbReference>
<keyword evidence="5 9" id="KW-0472">Membrane</keyword>
<keyword evidence="6 11" id="KW-0675">Receptor</keyword>
<dbReference type="Proteomes" id="UP000735302">
    <property type="component" value="Unassembled WGS sequence"/>
</dbReference>
<keyword evidence="3 9" id="KW-1133">Transmembrane helix</keyword>
<protein>
    <submittedName>
        <fullName evidence="11">Chemosensory receptor c</fullName>
    </submittedName>
</protein>
<evidence type="ECO:0000256" key="9">
    <source>
        <dbReference type="SAM" id="Phobius"/>
    </source>
</evidence>
<evidence type="ECO:0000256" key="1">
    <source>
        <dbReference type="ARBA" id="ARBA00004141"/>
    </source>
</evidence>
<dbReference type="SUPFAM" id="SSF81321">
    <property type="entry name" value="Family A G protein-coupled receptor-like"/>
    <property type="match status" value="1"/>
</dbReference>
<dbReference type="EMBL" id="BLXT01006220">
    <property type="protein sequence ID" value="GFO30101.1"/>
    <property type="molecule type" value="Genomic_DNA"/>
</dbReference>
<dbReference type="PANTHER" id="PTHR24238:SF47">
    <property type="entry name" value="ECDYSTEROIDS_DOPAMINE RECEPTOR-RELATED"/>
    <property type="match status" value="1"/>
</dbReference>
<evidence type="ECO:0000313" key="12">
    <source>
        <dbReference type="Proteomes" id="UP000735302"/>
    </source>
</evidence>
<dbReference type="PANTHER" id="PTHR24238">
    <property type="entry name" value="G-PROTEIN COUPLED RECEPTOR"/>
    <property type="match status" value="1"/>
</dbReference>
<feature type="compositionally biased region" description="Polar residues" evidence="8">
    <location>
        <begin position="242"/>
        <end position="255"/>
    </location>
</feature>
<dbReference type="AlphaFoldDB" id="A0AAV4C438"/>
<dbReference type="GO" id="GO:0004930">
    <property type="term" value="F:G protein-coupled receptor activity"/>
    <property type="evidence" value="ECO:0007669"/>
    <property type="project" value="UniProtKB-KW"/>
</dbReference>
<keyword evidence="12" id="KW-1185">Reference proteome</keyword>
<reference evidence="11 12" key="1">
    <citation type="journal article" date="2021" name="Elife">
        <title>Chloroplast acquisition without the gene transfer in kleptoplastic sea slugs, Plakobranchus ocellatus.</title>
        <authorList>
            <person name="Maeda T."/>
            <person name="Takahashi S."/>
            <person name="Yoshida T."/>
            <person name="Shimamura S."/>
            <person name="Takaki Y."/>
            <person name="Nagai Y."/>
            <person name="Toyoda A."/>
            <person name="Suzuki Y."/>
            <person name="Arimoto A."/>
            <person name="Ishii H."/>
            <person name="Satoh N."/>
            <person name="Nishiyama T."/>
            <person name="Hasebe M."/>
            <person name="Maruyama T."/>
            <person name="Minagawa J."/>
            <person name="Obokata J."/>
            <person name="Shigenobu S."/>
        </authorList>
    </citation>
    <scope>NUCLEOTIDE SEQUENCE [LARGE SCALE GENOMIC DNA]</scope>
</reference>
<evidence type="ECO:0000256" key="5">
    <source>
        <dbReference type="ARBA" id="ARBA00023136"/>
    </source>
</evidence>
<dbReference type="Pfam" id="PF00001">
    <property type="entry name" value="7tm_1"/>
    <property type="match status" value="1"/>
</dbReference>
<feature type="transmembrane region" description="Helical" evidence="9">
    <location>
        <begin position="329"/>
        <end position="354"/>
    </location>
</feature>
<feature type="transmembrane region" description="Helical" evidence="9">
    <location>
        <begin position="30"/>
        <end position="53"/>
    </location>
</feature>
<feature type="transmembrane region" description="Helical" evidence="9">
    <location>
        <begin position="65"/>
        <end position="89"/>
    </location>
</feature>
<accession>A0AAV4C438</accession>
<evidence type="ECO:0000256" key="8">
    <source>
        <dbReference type="SAM" id="MobiDB-lite"/>
    </source>
</evidence>
<feature type="region of interest" description="Disordered" evidence="8">
    <location>
        <begin position="242"/>
        <end position="281"/>
    </location>
</feature>
<gene>
    <name evidence="11" type="ORF">PoB_005660600</name>
</gene>
<dbReference type="GO" id="GO:0016020">
    <property type="term" value="C:membrane"/>
    <property type="evidence" value="ECO:0007669"/>
    <property type="project" value="UniProtKB-SubCell"/>
</dbReference>
<keyword evidence="2 9" id="KW-0812">Transmembrane</keyword>
<comment type="caution">
    <text evidence="11">The sequence shown here is derived from an EMBL/GenBank/DDBJ whole genome shotgun (WGS) entry which is preliminary data.</text>
</comment>
<evidence type="ECO:0000256" key="7">
    <source>
        <dbReference type="ARBA" id="ARBA00023224"/>
    </source>
</evidence>
<evidence type="ECO:0000256" key="2">
    <source>
        <dbReference type="ARBA" id="ARBA00022692"/>
    </source>
</evidence>
<feature type="transmembrane region" description="Helical" evidence="9">
    <location>
        <begin position="202"/>
        <end position="225"/>
    </location>
</feature>
<evidence type="ECO:0000256" key="4">
    <source>
        <dbReference type="ARBA" id="ARBA00023040"/>
    </source>
</evidence>
<dbReference type="InterPro" id="IPR000276">
    <property type="entry name" value="GPCR_Rhodpsn"/>
</dbReference>
<organism evidence="11 12">
    <name type="scientific">Plakobranchus ocellatus</name>
    <dbReference type="NCBI Taxonomy" id="259542"/>
    <lineage>
        <taxon>Eukaryota</taxon>
        <taxon>Metazoa</taxon>
        <taxon>Spiralia</taxon>
        <taxon>Lophotrochozoa</taxon>
        <taxon>Mollusca</taxon>
        <taxon>Gastropoda</taxon>
        <taxon>Heterobranchia</taxon>
        <taxon>Euthyneura</taxon>
        <taxon>Panpulmonata</taxon>
        <taxon>Sacoglossa</taxon>
        <taxon>Placobranchoidea</taxon>
        <taxon>Plakobranchidae</taxon>
        <taxon>Plakobranchus</taxon>
    </lineage>
</organism>
<feature type="domain" description="G-protein coupled receptors family 1 profile" evidence="10">
    <location>
        <begin position="44"/>
        <end position="353"/>
    </location>
</feature>
<feature type="compositionally biased region" description="Basic and acidic residues" evidence="8">
    <location>
        <begin position="267"/>
        <end position="279"/>
    </location>
</feature>
<evidence type="ECO:0000313" key="11">
    <source>
        <dbReference type="EMBL" id="GFO30101.1"/>
    </source>
</evidence>